<proteinExistence type="predicted"/>
<gene>
    <name evidence="1" type="ORF">S06H3_02315</name>
</gene>
<dbReference type="AlphaFoldDB" id="X1K3H9"/>
<name>X1K3H9_9ZZZZ</name>
<evidence type="ECO:0000313" key="1">
    <source>
        <dbReference type="EMBL" id="GAI01088.1"/>
    </source>
</evidence>
<accession>X1K3H9</accession>
<reference evidence="1" key="1">
    <citation type="journal article" date="2014" name="Front. Microbiol.">
        <title>High frequency of phylogenetically diverse reductive dehalogenase-homologous genes in deep subseafloor sedimentary metagenomes.</title>
        <authorList>
            <person name="Kawai M."/>
            <person name="Futagami T."/>
            <person name="Toyoda A."/>
            <person name="Takaki Y."/>
            <person name="Nishi S."/>
            <person name="Hori S."/>
            <person name="Arai W."/>
            <person name="Tsubouchi T."/>
            <person name="Morono Y."/>
            <person name="Uchiyama I."/>
            <person name="Ito T."/>
            <person name="Fujiyama A."/>
            <person name="Inagaki F."/>
            <person name="Takami H."/>
        </authorList>
    </citation>
    <scope>NUCLEOTIDE SEQUENCE</scope>
    <source>
        <strain evidence="1">Expedition CK06-06</strain>
    </source>
</reference>
<protein>
    <submittedName>
        <fullName evidence="1">Uncharacterized protein</fullName>
    </submittedName>
</protein>
<dbReference type="EMBL" id="BARV01000663">
    <property type="protein sequence ID" value="GAI01088.1"/>
    <property type="molecule type" value="Genomic_DNA"/>
</dbReference>
<comment type="caution">
    <text evidence="1">The sequence shown here is derived from an EMBL/GenBank/DDBJ whole genome shotgun (WGS) entry which is preliminary data.</text>
</comment>
<organism evidence="1">
    <name type="scientific">marine sediment metagenome</name>
    <dbReference type="NCBI Taxonomy" id="412755"/>
    <lineage>
        <taxon>unclassified sequences</taxon>
        <taxon>metagenomes</taxon>
        <taxon>ecological metagenomes</taxon>
    </lineage>
</organism>
<sequence length="222" mass="25437">MKEGKKPSELYPQVAECEEKLNQLIQEIINVGKEMFTVSKGLYMTDIFLMGVMNRSINLIDAILCLTNRWNFIAAGPLVRLHLDTLLRLSYLRASNNPDLFIRQVLEGKRLDKVKDEEGKELKDIRLRDYTRPIFPQVDNVYKETSRLIHFSDKHVFTCIEALDDTGRTAGFSVGKGSPKWREKDILSLLRCAIVITEAILAIVRGWVLEKAQITNLGDEKQ</sequence>